<dbReference type="Proteomes" id="UP000887576">
    <property type="component" value="Unplaced"/>
</dbReference>
<organism evidence="1 2">
    <name type="scientific">Panagrolaimus sp. JU765</name>
    <dbReference type="NCBI Taxonomy" id="591449"/>
    <lineage>
        <taxon>Eukaryota</taxon>
        <taxon>Metazoa</taxon>
        <taxon>Ecdysozoa</taxon>
        <taxon>Nematoda</taxon>
        <taxon>Chromadorea</taxon>
        <taxon>Rhabditida</taxon>
        <taxon>Tylenchina</taxon>
        <taxon>Panagrolaimomorpha</taxon>
        <taxon>Panagrolaimoidea</taxon>
        <taxon>Panagrolaimidae</taxon>
        <taxon>Panagrolaimus</taxon>
    </lineage>
</organism>
<proteinExistence type="predicted"/>
<name>A0AC34R6D8_9BILA</name>
<reference evidence="2" key="1">
    <citation type="submission" date="2022-11" db="UniProtKB">
        <authorList>
            <consortium name="WormBaseParasite"/>
        </authorList>
    </citation>
    <scope>IDENTIFICATION</scope>
</reference>
<accession>A0AC34R6D8</accession>
<protein>
    <submittedName>
        <fullName evidence="2">ABC-2 type transporter transmembrane domain-containing protein</fullName>
    </submittedName>
</protein>
<dbReference type="WBParaSite" id="JU765_v2.g3850.t1">
    <property type="protein sequence ID" value="JU765_v2.g3850.t1"/>
    <property type="gene ID" value="JU765_v2.g3850"/>
</dbReference>
<evidence type="ECO:0000313" key="1">
    <source>
        <dbReference type="Proteomes" id="UP000887576"/>
    </source>
</evidence>
<evidence type="ECO:0000313" key="2">
    <source>
        <dbReference type="WBParaSite" id="JU765_v2.g3850.t1"/>
    </source>
</evidence>
<sequence length="138" mass="15514">MTITNVATSVGYAAACVFGSQDIAIQILPLITIPLMVFGGFFINLDTIPPYFYPFKFISWHRYGFESFMINLWENINVTTCQPGECVQGESGADILKFHSFETGAVIIARNIGILICMILVFRMIALTALFLRARFMR</sequence>